<organism evidence="1">
    <name type="scientific">Arundo donax</name>
    <name type="common">Giant reed</name>
    <name type="synonym">Donax arundinaceus</name>
    <dbReference type="NCBI Taxonomy" id="35708"/>
    <lineage>
        <taxon>Eukaryota</taxon>
        <taxon>Viridiplantae</taxon>
        <taxon>Streptophyta</taxon>
        <taxon>Embryophyta</taxon>
        <taxon>Tracheophyta</taxon>
        <taxon>Spermatophyta</taxon>
        <taxon>Magnoliopsida</taxon>
        <taxon>Liliopsida</taxon>
        <taxon>Poales</taxon>
        <taxon>Poaceae</taxon>
        <taxon>PACMAD clade</taxon>
        <taxon>Arundinoideae</taxon>
        <taxon>Arundineae</taxon>
        <taxon>Arundo</taxon>
    </lineage>
</organism>
<protein>
    <submittedName>
        <fullName evidence="1">Uncharacterized protein</fullName>
    </submittedName>
</protein>
<dbReference type="EMBL" id="GBRH01234285">
    <property type="protein sequence ID" value="JAD63610.1"/>
    <property type="molecule type" value="Transcribed_RNA"/>
</dbReference>
<reference evidence="1" key="2">
    <citation type="journal article" date="2015" name="Data Brief">
        <title>Shoot transcriptome of the giant reed, Arundo donax.</title>
        <authorList>
            <person name="Barrero R.A."/>
            <person name="Guerrero F.D."/>
            <person name="Moolhuijzen P."/>
            <person name="Goolsby J.A."/>
            <person name="Tidwell J."/>
            <person name="Bellgard S.E."/>
            <person name="Bellgard M.I."/>
        </authorList>
    </citation>
    <scope>NUCLEOTIDE SEQUENCE</scope>
    <source>
        <tissue evidence="1">Shoot tissue taken approximately 20 cm above the soil surface</tissue>
    </source>
</reference>
<evidence type="ECO:0000313" key="1">
    <source>
        <dbReference type="EMBL" id="JAD63610.1"/>
    </source>
</evidence>
<proteinExistence type="predicted"/>
<dbReference type="AlphaFoldDB" id="A0A0A9BR64"/>
<accession>A0A0A9BR64</accession>
<reference evidence="1" key="1">
    <citation type="submission" date="2014-09" db="EMBL/GenBank/DDBJ databases">
        <authorList>
            <person name="Magalhaes I.L.F."/>
            <person name="Oliveira U."/>
            <person name="Santos F.R."/>
            <person name="Vidigal T.H.D.A."/>
            <person name="Brescovit A.D."/>
            <person name="Santos A.J."/>
        </authorList>
    </citation>
    <scope>NUCLEOTIDE SEQUENCE</scope>
    <source>
        <tissue evidence="1">Shoot tissue taken approximately 20 cm above the soil surface</tissue>
    </source>
</reference>
<sequence length="23" mass="2872">MQGTCCFRWDRTYIPQTLDRYSM</sequence>
<name>A0A0A9BR64_ARUDO</name>